<dbReference type="CDD" id="cd17359">
    <property type="entry name" value="MFS_XylE_like"/>
    <property type="match status" value="1"/>
</dbReference>
<sequence>MRTIAIANETNASHKGYLFLVSFIAALGGFLFGFDTAVISGTISLVTNDFSLNAVSEGWFVSCALLGCILGVSVSGKLSDAYGRKLVMILSALLFLFSALGCMLAESFTALILFRLIGGLGIGVASMVCPLYISEFAPSRLRGTMVSLYQLALTIGIVLAYFSNAYLANNAAKTFGSAATQNIFSDEVWRAMLGLGAVPAIIFLVCLFIVPESPRWLLLKGREEQAKAIITRLDGTDAAAKEVAAFRKESKQDETSFSELFKPVYRKALLIGLLLPFLSQVCGINAVIYYGPRILEQAGFTLNSALGGQVTIGLVNVVFTFIAIFTIDKWGRRPLLFAGVGGAVLSLLVIGVLFALDVTSGPWILISILAFIACFAFSFGPVCWVVVGEIFPNAVRGRAVALATLSLWVGNFLVGQLTPAMLEGLGSAWTFWIFALCCSPALWLTWKLIPETKGRSLENIEAYWKNAHHKKAPGYTATSTIKQ</sequence>
<evidence type="ECO:0000313" key="12">
    <source>
        <dbReference type="EMBL" id="SHF54342.1"/>
    </source>
</evidence>
<feature type="transmembrane region" description="Helical" evidence="10">
    <location>
        <begin position="16"/>
        <end position="34"/>
    </location>
</feature>
<keyword evidence="4" id="KW-1003">Cell membrane</keyword>
<name>A0A1M5CIU4_9BACT</name>
<dbReference type="InterPro" id="IPR036259">
    <property type="entry name" value="MFS_trans_sf"/>
</dbReference>
<dbReference type="Proteomes" id="UP000184368">
    <property type="component" value="Unassembled WGS sequence"/>
</dbReference>
<dbReference type="EMBL" id="FQUO01000009">
    <property type="protein sequence ID" value="SHF54342.1"/>
    <property type="molecule type" value="Genomic_DNA"/>
</dbReference>
<feature type="transmembrane region" description="Helical" evidence="10">
    <location>
        <begin position="112"/>
        <end position="134"/>
    </location>
</feature>
<protein>
    <submittedName>
        <fullName evidence="12">MFS transporter, SP family, arabinose:H+ symporter</fullName>
    </submittedName>
</protein>
<dbReference type="InterPro" id="IPR047984">
    <property type="entry name" value="XylE-like"/>
</dbReference>
<evidence type="ECO:0000256" key="9">
    <source>
        <dbReference type="RuleBase" id="RU003346"/>
    </source>
</evidence>
<dbReference type="STRING" id="1302690.BUE76_07905"/>
<reference evidence="12 13" key="1">
    <citation type="submission" date="2016-11" db="EMBL/GenBank/DDBJ databases">
        <authorList>
            <person name="Jaros S."/>
            <person name="Januszkiewicz K."/>
            <person name="Wedrychowicz H."/>
        </authorList>
    </citation>
    <scope>NUCLEOTIDE SEQUENCE [LARGE SCALE GENOMIC DNA]</scope>
    <source>
        <strain evidence="12 13">DSM 26897</strain>
    </source>
</reference>
<evidence type="ECO:0000256" key="10">
    <source>
        <dbReference type="SAM" id="Phobius"/>
    </source>
</evidence>
<dbReference type="AlphaFoldDB" id="A0A1M5CIU4"/>
<keyword evidence="13" id="KW-1185">Reference proteome</keyword>
<feature type="transmembrane region" description="Helical" evidence="10">
    <location>
        <begin position="310"/>
        <end position="328"/>
    </location>
</feature>
<dbReference type="SUPFAM" id="SSF103473">
    <property type="entry name" value="MFS general substrate transporter"/>
    <property type="match status" value="1"/>
</dbReference>
<dbReference type="GO" id="GO:0022857">
    <property type="term" value="F:transmembrane transporter activity"/>
    <property type="evidence" value="ECO:0007669"/>
    <property type="project" value="InterPro"/>
</dbReference>
<dbReference type="FunFam" id="1.20.1250.20:FF:000122">
    <property type="entry name" value="D-xylose transporter XylE"/>
    <property type="match status" value="1"/>
</dbReference>
<dbReference type="GO" id="GO:0005886">
    <property type="term" value="C:plasma membrane"/>
    <property type="evidence" value="ECO:0007669"/>
    <property type="project" value="UniProtKB-SubCell"/>
</dbReference>
<dbReference type="Pfam" id="PF00083">
    <property type="entry name" value="Sugar_tr"/>
    <property type="match status" value="1"/>
</dbReference>
<evidence type="ECO:0000256" key="4">
    <source>
        <dbReference type="ARBA" id="ARBA00022475"/>
    </source>
</evidence>
<evidence type="ECO:0000313" key="13">
    <source>
        <dbReference type="Proteomes" id="UP000184368"/>
    </source>
</evidence>
<keyword evidence="5" id="KW-0762">Sugar transport</keyword>
<evidence type="ECO:0000256" key="2">
    <source>
        <dbReference type="ARBA" id="ARBA00010992"/>
    </source>
</evidence>
<evidence type="ECO:0000256" key="3">
    <source>
        <dbReference type="ARBA" id="ARBA00022448"/>
    </source>
</evidence>
<feature type="transmembrane region" description="Helical" evidence="10">
    <location>
        <begin position="268"/>
        <end position="290"/>
    </location>
</feature>
<dbReference type="InterPro" id="IPR020846">
    <property type="entry name" value="MFS_dom"/>
</dbReference>
<keyword evidence="3 9" id="KW-0813">Transport</keyword>
<dbReference type="RefSeq" id="WP_073043789.1">
    <property type="nucleotide sequence ID" value="NZ_FQUO01000009.1"/>
</dbReference>
<dbReference type="OrthoDB" id="9783823at2"/>
<feature type="transmembrane region" description="Helical" evidence="10">
    <location>
        <begin position="429"/>
        <end position="449"/>
    </location>
</feature>
<dbReference type="PANTHER" id="PTHR48020:SF12">
    <property type="entry name" value="PROTON MYO-INOSITOL COTRANSPORTER"/>
    <property type="match status" value="1"/>
</dbReference>
<keyword evidence="6 10" id="KW-0812">Transmembrane</keyword>
<accession>A0A1M5CIU4</accession>
<feature type="transmembrane region" description="Helical" evidence="10">
    <location>
        <begin position="86"/>
        <end position="106"/>
    </location>
</feature>
<feature type="transmembrane region" description="Helical" evidence="10">
    <location>
        <begin position="146"/>
        <end position="168"/>
    </location>
</feature>
<gene>
    <name evidence="12" type="ORF">SAMN05444008_10982</name>
</gene>
<feature type="transmembrane region" description="Helical" evidence="10">
    <location>
        <begin position="54"/>
        <end position="74"/>
    </location>
</feature>
<dbReference type="Gene3D" id="1.20.1250.20">
    <property type="entry name" value="MFS general substrate transporter like domains"/>
    <property type="match status" value="2"/>
</dbReference>
<evidence type="ECO:0000256" key="1">
    <source>
        <dbReference type="ARBA" id="ARBA00004651"/>
    </source>
</evidence>
<dbReference type="InterPro" id="IPR005828">
    <property type="entry name" value="MFS_sugar_transport-like"/>
</dbReference>
<evidence type="ECO:0000256" key="5">
    <source>
        <dbReference type="ARBA" id="ARBA00022597"/>
    </source>
</evidence>
<feature type="transmembrane region" description="Helical" evidence="10">
    <location>
        <begin position="335"/>
        <end position="356"/>
    </location>
</feature>
<dbReference type="PANTHER" id="PTHR48020">
    <property type="entry name" value="PROTON MYO-INOSITOL COTRANSPORTER"/>
    <property type="match status" value="1"/>
</dbReference>
<evidence type="ECO:0000259" key="11">
    <source>
        <dbReference type="PROSITE" id="PS50850"/>
    </source>
</evidence>
<comment type="similarity">
    <text evidence="2 9">Belongs to the major facilitator superfamily. Sugar transporter (TC 2.A.1.1) family.</text>
</comment>
<evidence type="ECO:0000256" key="8">
    <source>
        <dbReference type="ARBA" id="ARBA00023136"/>
    </source>
</evidence>
<feature type="transmembrane region" description="Helical" evidence="10">
    <location>
        <begin position="399"/>
        <end position="417"/>
    </location>
</feature>
<proteinExistence type="inferred from homology"/>
<feature type="transmembrane region" description="Helical" evidence="10">
    <location>
        <begin position="362"/>
        <end position="387"/>
    </location>
</feature>
<dbReference type="PRINTS" id="PR00171">
    <property type="entry name" value="SUGRTRNSPORT"/>
</dbReference>
<evidence type="ECO:0000256" key="7">
    <source>
        <dbReference type="ARBA" id="ARBA00022989"/>
    </source>
</evidence>
<evidence type="ECO:0000256" key="6">
    <source>
        <dbReference type="ARBA" id="ARBA00022692"/>
    </source>
</evidence>
<dbReference type="InterPro" id="IPR003663">
    <property type="entry name" value="Sugar/inositol_transpt"/>
</dbReference>
<feature type="domain" description="Major facilitator superfamily (MFS) profile" evidence="11">
    <location>
        <begin position="21"/>
        <end position="453"/>
    </location>
</feature>
<dbReference type="PROSITE" id="PS50850">
    <property type="entry name" value="MFS"/>
    <property type="match status" value="1"/>
</dbReference>
<dbReference type="PROSITE" id="PS00217">
    <property type="entry name" value="SUGAR_TRANSPORT_2"/>
    <property type="match status" value="1"/>
</dbReference>
<dbReference type="PROSITE" id="PS00216">
    <property type="entry name" value="SUGAR_TRANSPORT_1"/>
    <property type="match status" value="2"/>
</dbReference>
<dbReference type="InterPro" id="IPR005829">
    <property type="entry name" value="Sugar_transporter_CS"/>
</dbReference>
<dbReference type="NCBIfam" id="TIGR00879">
    <property type="entry name" value="SP"/>
    <property type="match status" value="1"/>
</dbReference>
<keyword evidence="7 10" id="KW-1133">Transmembrane helix</keyword>
<keyword evidence="8 10" id="KW-0472">Membrane</keyword>
<dbReference type="InterPro" id="IPR050814">
    <property type="entry name" value="Myo-inositol_Transporter"/>
</dbReference>
<comment type="subcellular location">
    <subcellularLocation>
        <location evidence="1">Cell membrane</location>
        <topology evidence="1">Multi-pass membrane protein</topology>
    </subcellularLocation>
</comment>
<organism evidence="12 13">
    <name type="scientific">Cnuella takakiae</name>
    <dbReference type="NCBI Taxonomy" id="1302690"/>
    <lineage>
        <taxon>Bacteria</taxon>
        <taxon>Pseudomonadati</taxon>
        <taxon>Bacteroidota</taxon>
        <taxon>Chitinophagia</taxon>
        <taxon>Chitinophagales</taxon>
        <taxon>Chitinophagaceae</taxon>
        <taxon>Cnuella</taxon>
    </lineage>
</organism>
<feature type="transmembrane region" description="Helical" evidence="10">
    <location>
        <begin position="188"/>
        <end position="210"/>
    </location>
</feature>